<evidence type="ECO:0000313" key="2">
    <source>
        <dbReference type="Proteomes" id="UP000054549"/>
    </source>
</evidence>
<dbReference type="HOGENOM" id="CLU_2145217_0_0_1"/>
<organism evidence="1 2">
    <name type="scientific">Amanita muscaria (strain Koide BX008)</name>
    <dbReference type="NCBI Taxonomy" id="946122"/>
    <lineage>
        <taxon>Eukaryota</taxon>
        <taxon>Fungi</taxon>
        <taxon>Dikarya</taxon>
        <taxon>Basidiomycota</taxon>
        <taxon>Agaricomycotina</taxon>
        <taxon>Agaricomycetes</taxon>
        <taxon>Agaricomycetidae</taxon>
        <taxon>Agaricales</taxon>
        <taxon>Pluteineae</taxon>
        <taxon>Amanitaceae</taxon>
        <taxon>Amanita</taxon>
    </lineage>
</organism>
<protein>
    <submittedName>
        <fullName evidence="1">Uncharacterized protein</fullName>
    </submittedName>
</protein>
<dbReference type="STRING" id="946122.A0A0C2TAL0"/>
<sequence>MSLRRLKSLIDELYSQIMKLDLESMTAAVRALEALAHERTVARLRQSSDDNGSLPSNTLPYDPASVFLLEIMLIVVIAKAEHQTTSPACLGSHILPKAQPTSVSTLSPLVTV</sequence>
<evidence type="ECO:0000313" key="1">
    <source>
        <dbReference type="EMBL" id="KIL63754.1"/>
    </source>
</evidence>
<reference evidence="1 2" key="1">
    <citation type="submission" date="2014-04" db="EMBL/GenBank/DDBJ databases">
        <title>Evolutionary Origins and Diversification of the Mycorrhizal Mutualists.</title>
        <authorList>
            <consortium name="DOE Joint Genome Institute"/>
            <consortium name="Mycorrhizal Genomics Consortium"/>
            <person name="Kohler A."/>
            <person name="Kuo A."/>
            <person name="Nagy L.G."/>
            <person name="Floudas D."/>
            <person name="Copeland A."/>
            <person name="Barry K.W."/>
            <person name="Cichocki N."/>
            <person name="Veneault-Fourrey C."/>
            <person name="LaButti K."/>
            <person name="Lindquist E.A."/>
            <person name="Lipzen A."/>
            <person name="Lundell T."/>
            <person name="Morin E."/>
            <person name="Murat C."/>
            <person name="Riley R."/>
            <person name="Ohm R."/>
            <person name="Sun H."/>
            <person name="Tunlid A."/>
            <person name="Henrissat B."/>
            <person name="Grigoriev I.V."/>
            <person name="Hibbett D.S."/>
            <person name="Martin F."/>
        </authorList>
    </citation>
    <scope>NUCLEOTIDE SEQUENCE [LARGE SCALE GENOMIC DNA]</scope>
    <source>
        <strain evidence="1 2">Koide BX008</strain>
    </source>
</reference>
<proteinExistence type="predicted"/>
<dbReference type="Proteomes" id="UP000054549">
    <property type="component" value="Unassembled WGS sequence"/>
</dbReference>
<gene>
    <name evidence="1" type="ORF">M378DRAFT_12001</name>
</gene>
<dbReference type="EMBL" id="KN818256">
    <property type="protein sequence ID" value="KIL63754.1"/>
    <property type="molecule type" value="Genomic_DNA"/>
</dbReference>
<dbReference type="OrthoDB" id="10258608at2759"/>
<name>A0A0C2TAL0_AMAMK</name>
<dbReference type="InParanoid" id="A0A0C2TAL0"/>
<dbReference type="AlphaFoldDB" id="A0A0C2TAL0"/>
<accession>A0A0C2TAL0</accession>
<keyword evidence="2" id="KW-1185">Reference proteome</keyword>